<evidence type="ECO:0000256" key="2">
    <source>
        <dbReference type="ARBA" id="ARBA00023242"/>
    </source>
</evidence>
<evidence type="ECO:0000256" key="4">
    <source>
        <dbReference type="SAM" id="MobiDB-lite"/>
    </source>
</evidence>
<accession>A0ABR4PJP8</accession>
<evidence type="ECO:0000313" key="6">
    <source>
        <dbReference type="Proteomes" id="UP001629113"/>
    </source>
</evidence>
<evidence type="ECO:0000256" key="1">
    <source>
        <dbReference type="ARBA" id="ARBA00004123"/>
    </source>
</evidence>
<feature type="region of interest" description="Disordered" evidence="4">
    <location>
        <begin position="219"/>
        <end position="273"/>
    </location>
</feature>
<name>A0ABR4PJP8_9HELO</name>
<dbReference type="Proteomes" id="UP001629113">
    <property type="component" value="Unassembled WGS sequence"/>
</dbReference>
<keyword evidence="6" id="KW-1185">Reference proteome</keyword>
<dbReference type="EMBL" id="JBFCZG010000004">
    <property type="protein sequence ID" value="KAL3423443.1"/>
    <property type="molecule type" value="Genomic_DNA"/>
</dbReference>
<comment type="subcellular location">
    <subcellularLocation>
        <location evidence="1">Nucleus</location>
    </subcellularLocation>
</comment>
<keyword evidence="3" id="KW-0175">Coiled coil</keyword>
<evidence type="ECO:0000313" key="5">
    <source>
        <dbReference type="EMBL" id="KAL3423443.1"/>
    </source>
</evidence>
<dbReference type="PANTHER" id="PTHR12214:SF0">
    <property type="entry name" value="LD29489P"/>
    <property type="match status" value="1"/>
</dbReference>
<dbReference type="InterPro" id="IPR028211">
    <property type="entry name" value="Ntr2"/>
</dbReference>
<dbReference type="Pfam" id="PF15458">
    <property type="entry name" value="NTR2"/>
    <property type="match status" value="1"/>
</dbReference>
<evidence type="ECO:0000256" key="3">
    <source>
        <dbReference type="SAM" id="Coils"/>
    </source>
</evidence>
<organism evidence="5 6">
    <name type="scientific">Phlyctema vagabunda</name>
    <dbReference type="NCBI Taxonomy" id="108571"/>
    <lineage>
        <taxon>Eukaryota</taxon>
        <taxon>Fungi</taxon>
        <taxon>Dikarya</taxon>
        <taxon>Ascomycota</taxon>
        <taxon>Pezizomycotina</taxon>
        <taxon>Leotiomycetes</taxon>
        <taxon>Helotiales</taxon>
        <taxon>Dermateaceae</taxon>
        <taxon>Phlyctema</taxon>
    </lineage>
</organism>
<gene>
    <name evidence="5" type="ORF">PVAG01_05190</name>
</gene>
<dbReference type="PANTHER" id="PTHR12214">
    <property type="entry name" value="GC-RICH SEQUENCE DNA-BINDING FACTOR"/>
    <property type="match status" value="1"/>
</dbReference>
<sequence length="273" mass="30221">MVVDLEAGVLTGATGAAYIPSEAEIREKKERRSRLAHEQDFISLNDTEGSGRAFDQQLSLLPRKKKIETRLVREDEDLGEGFDEFVEDGRISLGKKQEREAKRKQRKEMADMIQQAEGSSDGDSDDSDAEVRAAFEAAQTRAGMDGLLKPEERVNSMAAEIPSKITPLPVLSACLERLQATLSTMEQELAQRRKKMANLEQEKRDIAIREVEVQELLNQAGQRNSAQTDKSFVEHPELISEVPDGAIKDESIGQNPESFASTPAAKPEVVDLG</sequence>
<comment type="caution">
    <text evidence="5">The sequence shown here is derived from an EMBL/GenBank/DDBJ whole genome shotgun (WGS) entry which is preliminary data.</text>
</comment>
<feature type="coiled-coil region" evidence="3">
    <location>
        <begin position="175"/>
        <end position="219"/>
    </location>
</feature>
<proteinExistence type="predicted"/>
<feature type="compositionally biased region" description="Polar residues" evidence="4">
    <location>
        <begin position="252"/>
        <end position="261"/>
    </location>
</feature>
<feature type="region of interest" description="Disordered" evidence="4">
    <location>
        <begin position="95"/>
        <end position="130"/>
    </location>
</feature>
<reference evidence="5 6" key="1">
    <citation type="submission" date="2024-06" db="EMBL/GenBank/DDBJ databases">
        <title>Complete genome of Phlyctema vagabunda strain 19-DSS-EL-015.</title>
        <authorList>
            <person name="Fiorenzani C."/>
        </authorList>
    </citation>
    <scope>NUCLEOTIDE SEQUENCE [LARGE SCALE GENOMIC DNA]</scope>
    <source>
        <strain evidence="5 6">19-DSS-EL-015</strain>
    </source>
</reference>
<feature type="compositionally biased region" description="Polar residues" evidence="4">
    <location>
        <begin position="219"/>
        <end position="230"/>
    </location>
</feature>
<evidence type="ECO:0008006" key="7">
    <source>
        <dbReference type="Google" id="ProtNLM"/>
    </source>
</evidence>
<protein>
    <recommendedName>
        <fullName evidence="7">Cell division cycle 5-like protein</fullName>
    </recommendedName>
</protein>
<dbReference type="InterPro" id="IPR012890">
    <property type="entry name" value="GCFC2-like"/>
</dbReference>
<keyword evidence="2" id="KW-0539">Nucleus</keyword>